<dbReference type="Pfam" id="PF09996">
    <property type="entry name" value="DUF2237"/>
    <property type="match status" value="1"/>
</dbReference>
<feature type="region of interest" description="Disordered" evidence="1">
    <location>
        <begin position="1"/>
        <end position="25"/>
    </location>
</feature>
<name>A0A6A6T7D1_9PLEO</name>
<proteinExistence type="predicted"/>
<gene>
    <name evidence="2" type="ORF">K491DRAFT_657963</name>
</gene>
<dbReference type="PANTHER" id="PTHR37466">
    <property type="entry name" value="SLR1628 PROTEIN"/>
    <property type="match status" value="1"/>
</dbReference>
<feature type="region of interest" description="Disordered" evidence="1">
    <location>
        <begin position="118"/>
        <end position="146"/>
    </location>
</feature>
<dbReference type="EMBL" id="MU004346">
    <property type="protein sequence ID" value="KAF2655670.1"/>
    <property type="molecule type" value="Genomic_DNA"/>
</dbReference>
<dbReference type="AlphaFoldDB" id="A0A6A6T7D1"/>
<evidence type="ECO:0000256" key="1">
    <source>
        <dbReference type="SAM" id="MobiDB-lite"/>
    </source>
</evidence>
<accession>A0A6A6T7D1</accession>
<evidence type="ECO:0000313" key="3">
    <source>
        <dbReference type="Proteomes" id="UP000799324"/>
    </source>
</evidence>
<organism evidence="2 3">
    <name type="scientific">Lophiostoma macrostomum CBS 122681</name>
    <dbReference type="NCBI Taxonomy" id="1314788"/>
    <lineage>
        <taxon>Eukaryota</taxon>
        <taxon>Fungi</taxon>
        <taxon>Dikarya</taxon>
        <taxon>Ascomycota</taxon>
        <taxon>Pezizomycotina</taxon>
        <taxon>Dothideomycetes</taxon>
        <taxon>Pleosporomycetidae</taxon>
        <taxon>Pleosporales</taxon>
        <taxon>Lophiostomataceae</taxon>
        <taxon>Lophiostoma</taxon>
    </lineage>
</organism>
<dbReference type="Proteomes" id="UP000799324">
    <property type="component" value="Unassembled WGS sequence"/>
</dbReference>
<keyword evidence="3" id="KW-1185">Reference proteome</keyword>
<dbReference type="OrthoDB" id="1517790at2759"/>
<sequence>MDVKQKNVWAKPLHQHSSPKSFPSSSLPSTLKIGFCNESSPIAATITNSFLDLISQSGTDLRKQGVGPGQRFCVEAAKWKEAMDKGDDVPRVKLEATHEKALDTVDFATLKKFAAKQDHDSVILPNSRPSDAARSSGDIGGKEPKA</sequence>
<dbReference type="PANTHER" id="PTHR37466:SF1">
    <property type="entry name" value="SLR1628 PROTEIN"/>
    <property type="match status" value="1"/>
</dbReference>
<reference evidence="2" key="1">
    <citation type="journal article" date="2020" name="Stud. Mycol.">
        <title>101 Dothideomycetes genomes: a test case for predicting lifestyles and emergence of pathogens.</title>
        <authorList>
            <person name="Haridas S."/>
            <person name="Albert R."/>
            <person name="Binder M."/>
            <person name="Bloem J."/>
            <person name="Labutti K."/>
            <person name="Salamov A."/>
            <person name="Andreopoulos B."/>
            <person name="Baker S."/>
            <person name="Barry K."/>
            <person name="Bills G."/>
            <person name="Bluhm B."/>
            <person name="Cannon C."/>
            <person name="Castanera R."/>
            <person name="Culley D."/>
            <person name="Daum C."/>
            <person name="Ezra D."/>
            <person name="Gonzalez J."/>
            <person name="Henrissat B."/>
            <person name="Kuo A."/>
            <person name="Liang C."/>
            <person name="Lipzen A."/>
            <person name="Lutzoni F."/>
            <person name="Magnuson J."/>
            <person name="Mondo S."/>
            <person name="Nolan M."/>
            <person name="Ohm R."/>
            <person name="Pangilinan J."/>
            <person name="Park H.-J."/>
            <person name="Ramirez L."/>
            <person name="Alfaro M."/>
            <person name="Sun H."/>
            <person name="Tritt A."/>
            <person name="Yoshinaga Y."/>
            <person name="Zwiers L.-H."/>
            <person name="Turgeon B."/>
            <person name="Goodwin S."/>
            <person name="Spatafora J."/>
            <person name="Crous P."/>
            <person name="Grigoriev I."/>
        </authorList>
    </citation>
    <scope>NUCLEOTIDE SEQUENCE</scope>
    <source>
        <strain evidence="2">CBS 122681</strain>
    </source>
</reference>
<dbReference type="InterPro" id="IPR018714">
    <property type="entry name" value="DUF2237"/>
</dbReference>
<evidence type="ECO:0000313" key="2">
    <source>
        <dbReference type="EMBL" id="KAF2655670.1"/>
    </source>
</evidence>
<protein>
    <submittedName>
        <fullName evidence="2">Uncharacterized protein</fullName>
    </submittedName>
</protein>
<dbReference type="Gene3D" id="3.30.56.110">
    <property type="entry name" value="Protein of unknown function DUF2237"/>
    <property type="match status" value="1"/>
</dbReference>